<feature type="region of interest" description="Disordered" evidence="8">
    <location>
        <begin position="1"/>
        <end position="20"/>
    </location>
</feature>
<dbReference type="GO" id="GO:0006508">
    <property type="term" value="P:proteolysis"/>
    <property type="evidence" value="ECO:0007669"/>
    <property type="project" value="UniProtKB-KW"/>
</dbReference>
<dbReference type="Proteomes" id="UP000294933">
    <property type="component" value="Unassembled WGS sequence"/>
</dbReference>
<evidence type="ECO:0000256" key="8">
    <source>
        <dbReference type="SAM" id="MobiDB-lite"/>
    </source>
</evidence>
<dbReference type="GO" id="GO:0004843">
    <property type="term" value="F:cysteine-type deubiquitinase activity"/>
    <property type="evidence" value="ECO:0007669"/>
    <property type="project" value="UniProtKB-EC"/>
</dbReference>
<comment type="similarity">
    <text evidence="2">Belongs to the peptidase C19 family.</text>
</comment>
<evidence type="ECO:0000259" key="9">
    <source>
        <dbReference type="PROSITE" id="PS50053"/>
    </source>
</evidence>
<dbReference type="PROSITE" id="PS50053">
    <property type="entry name" value="UBIQUITIN_2"/>
    <property type="match status" value="1"/>
</dbReference>
<evidence type="ECO:0000259" key="10">
    <source>
        <dbReference type="PROSITE" id="PS50235"/>
    </source>
</evidence>
<dbReference type="PROSITE" id="PS51283">
    <property type="entry name" value="DUSP"/>
    <property type="match status" value="1"/>
</dbReference>
<dbReference type="Pfam" id="PF00240">
    <property type="entry name" value="ubiquitin"/>
    <property type="match status" value="1"/>
</dbReference>
<dbReference type="SMART" id="SM00213">
    <property type="entry name" value="UBQ"/>
    <property type="match status" value="1"/>
</dbReference>
<dbReference type="PROSITE" id="PS50235">
    <property type="entry name" value="USP_3"/>
    <property type="match status" value="1"/>
</dbReference>
<dbReference type="InterPro" id="IPR033841">
    <property type="entry name" value="Pep_USP48"/>
</dbReference>
<feature type="compositionally biased region" description="Basic and acidic residues" evidence="8">
    <location>
        <begin position="646"/>
        <end position="658"/>
    </location>
</feature>
<dbReference type="InterPro" id="IPR006615">
    <property type="entry name" value="Pept_C19_DUSP"/>
</dbReference>
<dbReference type="Gene3D" id="3.30.2230.10">
    <property type="entry name" value="DUSP-like"/>
    <property type="match status" value="1"/>
</dbReference>
<dbReference type="PANTHER" id="PTHR24006:SF888">
    <property type="entry name" value="UBIQUITIN CARBOXYL-TERMINAL HYDROLASE 30"/>
    <property type="match status" value="1"/>
</dbReference>
<feature type="domain" description="USP" evidence="10">
    <location>
        <begin position="155"/>
        <end position="522"/>
    </location>
</feature>
<evidence type="ECO:0000313" key="12">
    <source>
        <dbReference type="EMBL" id="TDL21582.1"/>
    </source>
</evidence>
<dbReference type="PROSITE" id="PS00973">
    <property type="entry name" value="USP_2"/>
    <property type="match status" value="1"/>
</dbReference>
<dbReference type="InterPro" id="IPR029071">
    <property type="entry name" value="Ubiquitin-like_domsf"/>
</dbReference>
<dbReference type="GO" id="GO:0005829">
    <property type="term" value="C:cytosol"/>
    <property type="evidence" value="ECO:0007669"/>
    <property type="project" value="TreeGrafter"/>
</dbReference>
<feature type="region of interest" description="Disordered" evidence="8">
    <location>
        <begin position="644"/>
        <end position="691"/>
    </location>
</feature>
<evidence type="ECO:0000256" key="7">
    <source>
        <dbReference type="ARBA" id="ARBA00022807"/>
    </source>
</evidence>
<reference evidence="12 13" key="1">
    <citation type="submission" date="2018-06" db="EMBL/GenBank/DDBJ databases">
        <title>A transcriptomic atlas of mushroom development highlights an independent origin of complex multicellularity.</title>
        <authorList>
            <consortium name="DOE Joint Genome Institute"/>
            <person name="Krizsan K."/>
            <person name="Almasi E."/>
            <person name="Merenyi Z."/>
            <person name="Sahu N."/>
            <person name="Viragh M."/>
            <person name="Koszo T."/>
            <person name="Mondo S."/>
            <person name="Kiss B."/>
            <person name="Balint B."/>
            <person name="Kues U."/>
            <person name="Barry K."/>
            <person name="Hegedus J.C."/>
            <person name="Henrissat B."/>
            <person name="Johnson J."/>
            <person name="Lipzen A."/>
            <person name="Ohm R."/>
            <person name="Nagy I."/>
            <person name="Pangilinan J."/>
            <person name="Yan J."/>
            <person name="Xiong Y."/>
            <person name="Grigoriev I.V."/>
            <person name="Hibbett D.S."/>
            <person name="Nagy L.G."/>
        </authorList>
    </citation>
    <scope>NUCLEOTIDE SEQUENCE [LARGE SCALE GENOMIC DNA]</scope>
    <source>
        <strain evidence="12 13">SZMC22713</strain>
    </source>
</reference>
<comment type="catalytic activity">
    <reaction evidence="1">
        <text>Thiol-dependent hydrolysis of ester, thioester, amide, peptide and isopeptide bonds formed by the C-terminal Gly of ubiquitin (a 76-residue protein attached to proteins as an intracellular targeting signal).</text>
        <dbReference type="EC" id="3.4.19.12"/>
    </reaction>
</comment>
<name>A0A4Y7Q366_9AGAM</name>
<sequence>MPERRKKRGSPPARGLPAGQRLLRDRLAGADHNWAWVATEVQDESEITQEHLLQTCGLSQKSHKSFCPNKFTPKSKPKSQNVVEGELEDDSIIVISDTEDTTNCSKRACSDNPNCLNYLGQELWEKEDDALEAFLKVVGLGENPAEYKRDPKIPIGLKNLGATCYANAFLQVWFQDLAFRAGVYQCQPPRDSNHKYEDSPIFQLQVTFAALQVGIENVFNPIKLVESLMLRTSEQQDAQEFSKLFMSHLDSEFKKQTLPRLKSLIPDQFEGKLLYATVCENCKNRSERESQFLELELNLQNNSTVEDRLSALLAPEKLTDDNKYLCSYCESLEDATRYTEIHNLPPVLHISLLRFVYDVSTMARKKSKQVIQFPPYLNMEQFLHVPKTAPGSSMPLLPESEPIRGKHVYELRGVLLHKGPSAYHGHYEARVYDVTAKQWYQFNDDEVSPLSNLHKPSGTKVEKANANDASVNGRAKQTKKAGKRRIDDSDDDVDRIEEIVPEPRVTKYLTSKDAYMLIYARCDPDGGTQTKNPASTMQTNGIVDLVVTTGISAAACTAVRSAVPNPPERALEVVRSLNNACEEECRKYDEREKEHRQKFKTTRQMVLDIYRSWSVSSAQDEFVVLSRSALENWLKSWLTTTKRKTKETEADQSTKKDSTPATEEDFPDSSSLLASTRMPSTSLTDHNGSGSENVIDNSSIFCRHGLLDPLKGPEMKRIRTASFEAIMKCSERCFDPNSHHVEVCRQCVQDEFNERLYQIEHPRMVDKFDEIHYTETESEGYWISKAWLKDWRCPKPKMHVRSRGDPPPDDEEYARHVQCEHGGLSLNLSVRRRISEKAVALLQKIYPNWNPPPWSEESCAVCDALVIISKEDKLELRKKAENEKALLKRVSEIEIPNLLSSQNQTGVVVSAKFVRSWKAWLQRPGDAARPESLDNSVFFCEHQKLNLDPNNAADLRNILVISFAEWETLNTFYTAGPLIEIRTVHDLNGFGKTRELSVTTPDICADCCRKRRLQYETTRITVMRLKEAEKIPEHASSSSIVDEVLMILNGKNHDTIKSGSGIRQSKRLREKNTGSTITVKKTTTIREIKVLLQKELDVPTISQRLFYHGRELEGNTTTVADAEILANDVLYLKAIEEDDELLLTSDNDELRSRKKRNEGRAFGGTLLGGGTADPSPMEVDVAVDDTASETPSEHPTVTMRTCTTCTFENLPGALNCEMCDFSL</sequence>
<evidence type="ECO:0000256" key="4">
    <source>
        <dbReference type="ARBA" id="ARBA00022670"/>
    </source>
</evidence>
<feature type="compositionally biased region" description="Polar residues" evidence="8">
    <location>
        <begin position="668"/>
        <end position="691"/>
    </location>
</feature>
<evidence type="ECO:0000256" key="3">
    <source>
        <dbReference type="ARBA" id="ARBA00012759"/>
    </source>
</evidence>
<dbReference type="SUPFAM" id="SSF54236">
    <property type="entry name" value="Ubiquitin-like"/>
    <property type="match status" value="1"/>
</dbReference>
<keyword evidence="7" id="KW-0788">Thiol protease</keyword>
<feature type="domain" description="Ubiquitin-like" evidence="9">
    <location>
        <begin position="1066"/>
        <end position="1132"/>
    </location>
</feature>
<dbReference type="InterPro" id="IPR028889">
    <property type="entry name" value="USP"/>
</dbReference>
<accession>A0A4Y7Q366</accession>
<evidence type="ECO:0000313" key="13">
    <source>
        <dbReference type="Proteomes" id="UP000294933"/>
    </source>
</evidence>
<evidence type="ECO:0000256" key="5">
    <source>
        <dbReference type="ARBA" id="ARBA00022786"/>
    </source>
</evidence>
<dbReference type="Gene3D" id="3.10.20.90">
    <property type="entry name" value="Phosphatidylinositol 3-kinase Catalytic Subunit, Chain A, domain 1"/>
    <property type="match status" value="1"/>
</dbReference>
<dbReference type="InterPro" id="IPR050164">
    <property type="entry name" value="Peptidase_C19"/>
</dbReference>
<protein>
    <recommendedName>
        <fullName evidence="3">ubiquitinyl hydrolase 1</fullName>
        <ecNumber evidence="3">3.4.19.12</ecNumber>
    </recommendedName>
</protein>
<dbReference type="InterPro" id="IPR038765">
    <property type="entry name" value="Papain-like_cys_pep_sf"/>
</dbReference>
<dbReference type="InterPro" id="IPR018200">
    <property type="entry name" value="USP_CS"/>
</dbReference>
<feature type="domain" description="DUSP" evidence="11">
    <location>
        <begin position="878"/>
        <end position="985"/>
    </location>
</feature>
<organism evidence="12 13">
    <name type="scientific">Rickenella mellea</name>
    <dbReference type="NCBI Taxonomy" id="50990"/>
    <lineage>
        <taxon>Eukaryota</taxon>
        <taxon>Fungi</taxon>
        <taxon>Dikarya</taxon>
        <taxon>Basidiomycota</taxon>
        <taxon>Agaricomycotina</taxon>
        <taxon>Agaricomycetes</taxon>
        <taxon>Hymenochaetales</taxon>
        <taxon>Rickenellaceae</taxon>
        <taxon>Rickenella</taxon>
    </lineage>
</organism>
<dbReference type="EC" id="3.4.19.12" evidence="3"/>
<evidence type="ECO:0000259" key="11">
    <source>
        <dbReference type="PROSITE" id="PS51283"/>
    </source>
</evidence>
<keyword evidence="5" id="KW-0833">Ubl conjugation pathway</keyword>
<dbReference type="VEuPathDB" id="FungiDB:BD410DRAFT_789704"/>
<evidence type="ECO:0000256" key="6">
    <source>
        <dbReference type="ARBA" id="ARBA00022801"/>
    </source>
</evidence>
<dbReference type="GO" id="GO:0005634">
    <property type="term" value="C:nucleus"/>
    <property type="evidence" value="ECO:0007669"/>
    <property type="project" value="TreeGrafter"/>
</dbReference>
<evidence type="ECO:0000256" key="2">
    <source>
        <dbReference type="ARBA" id="ARBA00009085"/>
    </source>
</evidence>
<keyword evidence="4" id="KW-0645">Protease</keyword>
<evidence type="ECO:0000256" key="1">
    <source>
        <dbReference type="ARBA" id="ARBA00000707"/>
    </source>
</evidence>
<dbReference type="SUPFAM" id="SSF143791">
    <property type="entry name" value="DUSP-like"/>
    <property type="match status" value="1"/>
</dbReference>
<dbReference type="GO" id="GO:0016579">
    <property type="term" value="P:protein deubiquitination"/>
    <property type="evidence" value="ECO:0007669"/>
    <property type="project" value="InterPro"/>
</dbReference>
<dbReference type="STRING" id="50990.A0A4Y7Q366"/>
<dbReference type="OrthoDB" id="289038at2759"/>
<dbReference type="SUPFAM" id="SSF54001">
    <property type="entry name" value="Cysteine proteinases"/>
    <property type="match status" value="1"/>
</dbReference>
<dbReference type="EMBL" id="ML170180">
    <property type="protein sequence ID" value="TDL21582.1"/>
    <property type="molecule type" value="Genomic_DNA"/>
</dbReference>
<keyword evidence="6" id="KW-0378">Hydrolase</keyword>
<dbReference type="PROSITE" id="PS00972">
    <property type="entry name" value="USP_1"/>
    <property type="match status" value="1"/>
</dbReference>
<dbReference type="InterPro" id="IPR001394">
    <property type="entry name" value="Peptidase_C19_UCH"/>
</dbReference>
<dbReference type="Pfam" id="PF00443">
    <property type="entry name" value="UCH"/>
    <property type="match status" value="1"/>
</dbReference>
<dbReference type="Gene3D" id="3.90.70.10">
    <property type="entry name" value="Cysteine proteinases"/>
    <property type="match status" value="1"/>
</dbReference>
<proteinExistence type="inferred from homology"/>
<keyword evidence="13" id="KW-1185">Reference proteome</keyword>
<dbReference type="CDD" id="cd02668">
    <property type="entry name" value="Peptidase_C19L"/>
    <property type="match status" value="1"/>
</dbReference>
<gene>
    <name evidence="12" type="ORF">BD410DRAFT_789704</name>
</gene>
<dbReference type="InterPro" id="IPR035927">
    <property type="entry name" value="DUSP-like_sf"/>
</dbReference>
<dbReference type="AlphaFoldDB" id="A0A4Y7Q366"/>
<dbReference type="PANTHER" id="PTHR24006">
    <property type="entry name" value="UBIQUITIN CARBOXYL-TERMINAL HYDROLASE"/>
    <property type="match status" value="1"/>
</dbReference>
<dbReference type="InterPro" id="IPR000626">
    <property type="entry name" value="Ubiquitin-like_dom"/>
</dbReference>